<dbReference type="CDD" id="cd01310">
    <property type="entry name" value="TatD_DNAse"/>
    <property type="match status" value="1"/>
</dbReference>
<keyword evidence="4" id="KW-1185">Reference proteome</keyword>
<evidence type="ECO:0000313" key="4">
    <source>
        <dbReference type="Proteomes" id="UP000610862"/>
    </source>
</evidence>
<proteinExistence type="predicted"/>
<gene>
    <name evidence="3" type="ORF">H8692_04825</name>
</gene>
<feature type="binding site" evidence="2">
    <location>
        <position position="6"/>
    </location>
    <ligand>
        <name>a divalent metal cation</name>
        <dbReference type="ChEBI" id="CHEBI:60240"/>
        <label>1</label>
    </ligand>
</feature>
<comment type="caution">
    <text evidence="3">The sequence shown here is derived from an EMBL/GenBank/DDBJ whole genome shotgun (WGS) entry which is preliminary data.</text>
</comment>
<dbReference type="PROSITE" id="PS01137">
    <property type="entry name" value="TATD_1"/>
    <property type="match status" value="1"/>
</dbReference>
<dbReference type="PANTHER" id="PTHR46124:SF2">
    <property type="entry name" value="D-AMINOACYL-TRNA DEACYLASE"/>
    <property type="match status" value="1"/>
</dbReference>
<protein>
    <submittedName>
        <fullName evidence="3">TatD family hydrolase</fullName>
    </submittedName>
</protein>
<name>A0A926E9S1_9FIRM</name>
<dbReference type="Proteomes" id="UP000610862">
    <property type="component" value="Unassembled WGS sequence"/>
</dbReference>
<feature type="binding site" evidence="2">
    <location>
        <position position="8"/>
    </location>
    <ligand>
        <name>a divalent metal cation</name>
        <dbReference type="ChEBI" id="CHEBI:60240"/>
        <label>1</label>
    </ligand>
</feature>
<keyword evidence="2" id="KW-0479">Metal-binding</keyword>
<feature type="binding site" evidence="2">
    <location>
        <position position="179"/>
    </location>
    <ligand>
        <name>a divalent metal cation</name>
        <dbReference type="ChEBI" id="CHEBI:60240"/>
        <label>2</label>
    </ligand>
</feature>
<dbReference type="PANTHER" id="PTHR46124">
    <property type="entry name" value="D-AMINOACYL-TRNA DEACYLASE"/>
    <property type="match status" value="1"/>
</dbReference>
<dbReference type="PROSITE" id="PS01091">
    <property type="entry name" value="TATD_3"/>
    <property type="match status" value="1"/>
</dbReference>
<evidence type="ECO:0000256" key="1">
    <source>
        <dbReference type="ARBA" id="ARBA00022801"/>
    </source>
</evidence>
<dbReference type="GO" id="GO:0016788">
    <property type="term" value="F:hydrolase activity, acting on ester bonds"/>
    <property type="evidence" value="ECO:0007669"/>
    <property type="project" value="InterPro"/>
</dbReference>
<dbReference type="InterPro" id="IPR001130">
    <property type="entry name" value="TatD-like"/>
</dbReference>
<feature type="binding site" evidence="2">
    <location>
        <position position="229"/>
    </location>
    <ligand>
        <name>a divalent metal cation</name>
        <dbReference type="ChEBI" id="CHEBI:60240"/>
        <label>1</label>
    </ligand>
</feature>
<dbReference type="PIRSF" id="PIRSF005902">
    <property type="entry name" value="DNase_TatD"/>
    <property type="match status" value="1"/>
</dbReference>
<dbReference type="Pfam" id="PF01026">
    <property type="entry name" value="TatD_DNase"/>
    <property type="match status" value="1"/>
</dbReference>
<accession>A0A926E9S1</accession>
<keyword evidence="1 3" id="KW-0378">Hydrolase</keyword>
<dbReference type="InterPro" id="IPR018228">
    <property type="entry name" value="DNase_TatD-rel_CS"/>
</dbReference>
<evidence type="ECO:0000313" key="3">
    <source>
        <dbReference type="EMBL" id="MBC8568091.1"/>
    </source>
</evidence>
<dbReference type="SUPFAM" id="SSF51556">
    <property type="entry name" value="Metallo-dependent hydrolases"/>
    <property type="match status" value="1"/>
</dbReference>
<sequence length="283" mass="32161">MFFDSHAHLNNEMPQEAREEMIKAVQNSQLDYVMDIGFDLASSKLAADHAAKYPWCYAAVGCHPHDTKDMDDMQLAMIKGLAKKKKVMAIGEIGLDFHYDNSPRDVQREWFRRQIRLANELKMPIVIHSREADQEVMDILKEEGAFSQERKSWFPKRPDTQGYADRHSGLCSDSRVLLHCFSGSAELGRQYVKLGATLSIAGPVTYKNNKKTVAVVEEIPIDFLLVETDSPYLTPEPFRGKKNTPPMVEYTAAKVAEIKKMNLQDVAEKTKENAMRFYGIIGK</sequence>
<dbReference type="Gene3D" id="3.20.20.140">
    <property type="entry name" value="Metal-dependent hydrolases"/>
    <property type="match status" value="1"/>
</dbReference>
<feature type="binding site" evidence="2">
    <location>
        <position position="128"/>
    </location>
    <ligand>
        <name>a divalent metal cation</name>
        <dbReference type="ChEBI" id="CHEBI:60240"/>
        <label>2</label>
    </ligand>
</feature>
<organism evidence="3 4">
    <name type="scientific">Lentihominibacter hominis</name>
    <dbReference type="NCBI Taxonomy" id="2763645"/>
    <lineage>
        <taxon>Bacteria</taxon>
        <taxon>Bacillati</taxon>
        <taxon>Bacillota</taxon>
        <taxon>Clostridia</taxon>
        <taxon>Peptostreptococcales</taxon>
        <taxon>Anaerovoracaceae</taxon>
        <taxon>Lentihominibacter</taxon>
    </lineage>
</organism>
<dbReference type="GO" id="GO:0046872">
    <property type="term" value="F:metal ion binding"/>
    <property type="evidence" value="ECO:0007669"/>
    <property type="project" value="UniProtKB-KW"/>
</dbReference>
<dbReference type="AlphaFoldDB" id="A0A926E9S1"/>
<dbReference type="EMBL" id="JACRTA010000001">
    <property type="protein sequence ID" value="MBC8568091.1"/>
    <property type="molecule type" value="Genomic_DNA"/>
</dbReference>
<reference evidence="3" key="1">
    <citation type="submission" date="2020-08" db="EMBL/GenBank/DDBJ databases">
        <title>Genome public.</title>
        <authorList>
            <person name="Liu C."/>
            <person name="Sun Q."/>
        </authorList>
    </citation>
    <scope>NUCLEOTIDE SEQUENCE</scope>
    <source>
        <strain evidence="3">NSJ-24</strain>
    </source>
</reference>
<evidence type="ECO:0000256" key="2">
    <source>
        <dbReference type="PIRSR" id="PIRSR005902-1"/>
    </source>
</evidence>
<dbReference type="InterPro" id="IPR032466">
    <property type="entry name" value="Metal_Hydrolase"/>
</dbReference>
<feature type="binding site" evidence="2">
    <location>
        <position position="92"/>
    </location>
    <ligand>
        <name>a divalent metal cation</name>
        <dbReference type="ChEBI" id="CHEBI:60240"/>
        <label>1</label>
    </ligand>
</feature>
<dbReference type="RefSeq" id="WP_177269709.1">
    <property type="nucleotide sequence ID" value="NZ_JACRTA010000001.1"/>
</dbReference>
<dbReference type="GO" id="GO:0005829">
    <property type="term" value="C:cytosol"/>
    <property type="evidence" value="ECO:0007669"/>
    <property type="project" value="TreeGrafter"/>
</dbReference>